<gene>
    <name evidence="1" type="ORF">H257_07461</name>
</gene>
<protein>
    <submittedName>
        <fullName evidence="1">Uncharacterized protein</fullName>
    </submittedName>
</protein>
<dbReference type="EMBL" id="KI913128">
    <property type="protein sequence ID" value="ETV79460.1"/>
    <property type="molecule type" value="Genomic_DNA"/>
</dbReference>
<evidence type="ECO:0000313" key="1">
    <source>
        <dbReference type="EMBL" id="ETV79460.1"/>
    </source>
</evidence>
<accession>W4GIB8</accession>
<reference evidence="1" key="1">
    <citation type="submission" date="2013-12" db="EMBL/GenBank/DDBJ databases">
        <title>The Genome Sequence of Aphanomyces astaci APO3.</title>
        <authorList>
            <consortium name="The Broad Institute Genomics Platform"/>
            <person name="Russ C."/>
            <person name="Tyler B."/>
            <person name="van West P."/>
            <person name="Dieguez-Uribeondo J."/>
            <person name="Young S.K."/>
            <person name="Zeng Q."/>
            <person name="Gargeya S."/>
            <person name="Fitzgerald M."/>
            <person name="Abouelleil A."/>
            <person name="Alvarado L."/>
            <person name="Chapman S.B."/>
            <person name="Gainer-Dewar J."/>
            <person name="Goldberg J."/>
            <person name="Griggs A."/>
            <person name="Gujja S."/>
            <person name="Hansen M."/>
            <person name="Howarth C."/>
            <person name="Imamovic A."/>
            <person name="Ireland A."/>
            <person name="Larimer J."/>
            <person name="McCowan C."/>
            <person name="Murphy C."/>
            <person name="Pearson M."/>
            <person name="Poon T.W."/>
            <person name="Priest M."/>
            <person name="Roberts A."/>
            <person name="Saif S."/>
            <person name="Shea T."/>
            <person name="Sykes S."/>
            <person name="Wortman J."/>
            <person name="Nusbaum C."/>
            <person name="Birren B."/>
        </authorList>
    </citation>
    <scope>NUCLEOTIDE SEQUENCE [LARGE SCALE GENOMIC DNA]</scope>
    <source>
        <strain evidence="1">APO3</strain>
    </source>
</reference>
<dbReference type="AlphaFoldDB" id="W4GIB8"/>
<name>W4GIB8_APHAT</name>
<dbReference type="GeneID" id="20809457"/>
<proteinExistence type="predicted"/>
<organism evidence="1">
    <name type="scientific">Aphanomyces astaci</name>
    <name type="common">Crayfish plague agent</name>
    <dbReference type="NCBI Taxonomy" id="112090"/>
    <lineage>
        <taxon>Eukaryota</taxon>
        <taxon>Sar</taxon>
        <taxon>Stramenopiles</taxon>
        <taxon>Oomycota</taxon>
        <taxon>Saprolegniomycetes</taxon>
        <taxon>Saprolegniales</taxon>
        <taxon>Verrucalvaceae</taxon>
        <taxon>Aphanomyces</taxon>
    </lineage>
</organism>
<dbReference type="VEuPathDB" id="FungiDB:H257_07461"/>
<dbReference type="RefSeq" id="XP_009831301.1">
    <property type="nucleotide sequence ID" value="XM_009832999.1"/>
</dbReference>
<sequence length="69" mass="7906">MYWTNHHHIRRFTNLAGDSMHVHVSTRWSFVIVQRTIDADMTRVANALWQATLGLKALTKTLARVCTVG</sequence>